<dbReference type="Gene3D" id="3.10.10.10">
    <property type="entry name" value="HIV Type 1 Reverse Transcriptase, subunit A, domain 1"/>
    <property type="match status" value="2"/>
</dbReference>
<name>A0A8B8ZT55_PHODC</name>
<dbReference type="InterPro" id="IPR051320">
    <property type="entry name" value="Viral_Replic_Matur_Polypro"/>
</dbReference>
<dbReference type="PANTHER" id="PTHR33064">
    <property type="entry name" value="POL PROTEIN"/>
    <property type="match status" value="1"/>
</dbReference>
<dbReference type="SUPFAM" id="SSF56672">
    <property type="entry name" value="DNA/RNA polymerases"/>
    <property type="match status" value="1"/>
</dbReference>
<keyword evidence="1" id="KW-1185">Reference proteome</keyword>
<dbReference type="Proteomes" id="UP000228380">
    <property type="component" value="Unplaced"/>
</dbReference>
<organism evidence="1 2">
    <name type="scientific">Phoenix dactylifera</name>
    <name type="common">Date palm</name>
    <dbReference type="NCBI Taxonomy" id="42345"/>
    <lineage>
        <taxon>Eukaryota</taxon>
        <taxon>Viridiplantae</taxon>
        <taxon>Streptophyta</taxon>
        <taxon>Embryophyta</taxon>
        <taxon>Tracheophyta</taxon>
        <taxon>Spermatophyta</taxon>
        <taxon>Magnoliopsida</taxon>
        <taxon>Liliopsida</taxon>
        <taxon>Arecaceae</taxon>
        <taxon>Coryphoideae</taxon>
        <taxon>Phoeniceae</taxon>
        <taxon>Phoenix</taxon>
    </lineage>
</organism>
<reference evidence="2" key="1">
    <citation type="submission" date="2025-08" db="UniProtKB">
        <authorList>
            <consortium name="RefSeq"/>
        </authorList>
    </citation>
    <scope>IDENTIFICATION</scope>
    <source>
        <tissue evidence="2">Young leaves</tissue>
    </source>
</reference>
<accession>A0A8B8ZT55</accession>
<sequence length="423" mass="47714">MMMYLSISFRLFSAYKPVSPFPQALAESRKDEQNKDLYETFRRCEVNIPLLDAIKQVPRYAKFLKELCTIKRKQKLKGCETVELERIFLQLFKENFLQSAKIQNGDQTAPILLGRPFLKTSKTKIDVHSGTLTMEFDGEIIKFNIYDAMKYPGDDNPVYSIDVIDSLAQEVFELDGKDGLEVAISKHLETENEELVLSTDLQEIVAALNNFPKVTAAPIPDLKPLPSHLKYVFLGDRGTLPVIISNKLSALQEEKLVQILKEHQTAIGWTIADIKGISPTTCMHRILLEEGAKPSRQPQRRLNPPIMDVVKKEILKLLEVGVIYPISDSNWIAIAPEDQEKTTFTCPFGTFAYRRMPFGLCNAPSHFPKGIVLGHVVSSRGIEVDRAKVDIIQSLPSPTCVREVRSFLDMAGFTEDSSRTSPK</sequence>
<dbReference type="AlphaFoldDB" id="A0A8B8ZT55"/>
<dbReference type="OrthoDB" id="779804at2759"/>
<dbReference type="PANTHER" id="PTHR33064:SF39">
    <property type="match status" value="1"/>
</dbReference>
<dbReference type="RefSeq" id="XP_038977441.1">
    <property type="nucleotide sequence ID" value="XM_039121513.1"/>
</dbReference>
<gene>
    <name evidence="2" type="primary">LOC120107982</name>
</gene>
<dbReference type="InterPro" id="IPR043502">
    <property type="entry name" value="DNA/RNA_pol_sf"/>
</dbReference>
<protein>
    <submittedName>
        <fullName evidence="2">Uncharacterized protein LOC120107982</fullName>
    </submittedName>
</protein>
<evidence type="ECO:0000313" key="1">
    <source>
        <dbReference type="Proteomes" id="UP000228380"/>
    </source>
</evidence>
<dbReference type="KEGG" id="pda:120107982"/>
<dbReference type="GeneID" id="120107982"/>
<evidence type="ECO:0000313" key="2">
    <source>
        <dbReference type="RefSeq" id="XP_038977441.1"/>
    </source>
</evidence>
<proteinExistence type="predicted"/>